<comment type="caution">
    <text evidence="3">The sequence shown here is derived from an EMBL/GenBank/DDBJ whole genome shotgun (WGS) entry which is preliminary data.</text>
</comment>
<evidence type="ECO:0000313" key="3">
    <source>
        <dbReference type="EMBL" id="KAK8164569.1"/>
    </source>
</evidence>
<reference evidence="3 4" key="1">
    <citation type="journal article" date="2022" name="G3 (Bethesda)">
        <title>Enemy or ally: a genomic approach to elucidate the lifestyle of Phyllosticta citrichinaensis.</title>
        <authorList>
            <person name="Buijs V.A."/>
            <person name="Groenewald J.Z."/>
            <person name="Haridas S."/>
            <person name="LaButti K.M."/>
            <person name="Lipzen A."/>
            <person name="Martin F.M."/>
            <person name="Barry K."/>
            <person name="Grigoriev I.V."/>
            <person name="Crous P.W."/>
            <person name="Seidl M.F."/>
        </authorList>
    </citation>
    <scope>NUCLEOTIDE SEQUENCE [LARGE SCALE GENOMIC DNA]</scope>
    <source>
        <strain evidence="3 4">CBS 129764</strain>
    </source>
</reference>
<evidence type="ECO:0008006" key="5">
    <source>
        <dbReference type="Google" id="ProtNLM"/>
    </source>
</evidence>
<sequence length="161" mass="17971">MPSSSSSSPPSSTNVLAFALLLWGCMQPCNLRPPTSPLSRPFHQSRCSSSLLMGPPRAETPIDRQHNSHRQPGSHHRLWSSMIPVFRRQVIVSGRLGRTITPAARQSGEPLSFVARKRKRCRLTHCSKVAVQAVVLSMYKNLCASMHACVDSRDRRPFPRC</sequence>
<keyword evidence="2" id="KW-0732">Signal</keyword>
<organism evidence="3 4">
    <name type="scientific">Phyllosticta citrichinensis</name>
    <dbReference type="NCBI Taxonomy" id="1130410"/>
    <lineage>
        <taxon>Eukaryota</taxon>
        <taxon>Fungi</taxon>
        <taxon>Dikarya</taxon>
        <taxon>Ascomycota</taxon>
        <taxon>Pezizomycotina</taxon>
        <taxon>Dothideomycetes</taxon>
        <taxon>Dothideomycetes incertae sedis</taxon>
        <taxon>Botryosphaeriales</taxon>
        <taxon>Phyllostictaceae</taxon>
        <taxon>Phyllosticta</taxon>
    </lineage>
</organism>
<feature type="signal peptide" evidence="2">
    <location>
        <begin position="1"/>
        <end position="31"/>
    </location>
</feature>
<evidence type="ECO:0000256" key="1">
    <source>
        <dbReference type="SAM" id="MobiDB-lite"/>
    </source>
</evidence>
<keyword evidence="4" id="KW-1185">Reference proteome</keyword>
<feature type="chain" id="PRO_5046144842" description="Secreted protein" evidence="2">
    <location>
        <begin position="32"/>
        <end position="161"/>
    </location>
</feature>
<evidence type="ECO:0000313" key="4">
    <source>
        <dbReference type="Proteomes" id="UP001456524"/>
    </source>
</evidence>
<dbReference type="Proteomes" id="UP001456524">
    <property type="component" value="Unassembled WGS sequence"/>
</dbReference>
<accession>A0ABR1XSG2</accession>
<proteinExistence type="predicted"/>
<protein>
    <recommendedName>
        <fullName evidence="5">Secreted protein</fullName>
    </recommendedName>
</protein>
<feature type="region of interest" description="Disordered" evidence="1">
    <location>
        <begin position="40"/>
        <end position="75"/>
    </location>
</feature>
<gene>
    <name evidence="3" type="ORF">IWX90DRAFT_437243</name>
</gene>
<dbReference type="EMBL" id="JBBWUH010000006">
    <property type="protein sequence ID" value="KAK8164569.1"/>
    <property type="molecule type" value="Genomic_DNA"/>
</dbReference>
<name>A0ABR1XSG2_9PEZI</name>
<evidence type="ECO:0000256" key="2">
    <source>
        <dbReference type="SAM" id="SignalP"/>
    </source>
</evidence>